<protein>
    <submittedName>
        <fullName evidence="1">Uncharacterized protein</fullName>
    </submittedName>
</protein>
<comment type="caution">
    <text evidence="1">The sequence shown here is derived from an EMBL/GenBank/DDBJ whole genome shotgun (WGS) entry which is preliminary data.</text>
</comment>
<evidence type="ECO:0000313" key="1">
    <source>
        <dbReference type="EMBL" id="KAK7845232.1"/>
    </source>
</evidence>
<gene>
    <name evidence="1" type="ORF">CFP56_009884</name>
</gene>
<accession>A0AAW0L2E6</accession>
<dbReference type="EMBL" id="PKMF04000173">
    <property type="protein sequence ID" value="KAK7845232.1"/>
    <property type="molecule type" value="Genomic_DNA"/>
</dbReference>
<evidence type="ECO:0000313" key="2">
    <source>
        <dbReference type="Proteomes" id="UP000237347"/>
    </source>
</evidence>
<proteinExistence type="predicted"/>
<dbReference type="AlphaFoldDB" id="A0AAW0L2E6"/>
<organism evidence="1 2">
    <name type="scientific">Quercus suber</name>
    <name type="common">Cork oak</name>
    <dbReference type="NCBI Taxonomy" id="58331"/>
    <lineage>
        <taxon>Eukaryota</taxon>
        <taxon>Viridiplantae</taxon>
        <taxon>Streptophyta</taxon>
        <taxon>Embryophyta</taxon>
        <taxon>Tracheophyta</taxon>
        <taxon>Spermatophyta</taxon>
        <taxon>Magnoliopsida</taxon>
        <taxon>eudicotyledons</taxon>
        <taxon>Gunneridae</taxon>
        <taxon>Pentapetalae</taxon>
        <taxon>rosids</taxon>
        <taxon>fabids</taxon>
        <taxon>Fagales</taxon>
        <taxon>Fagaceae</taxon>
        <taxon>Quercus</taxon>
    </lineage>
</organism>
<sequence>MPDEFNLAVYESDLHDSGFLKSAVWLLNDGFWNKVVKKISLDPLTNKPGDGWHAAISRGEFGALGADGTSSLELP</sequence>
<name>A0AAW0L2E6_QUESU</name>
<dbReference type="Proteomes" id="UP000237347">
    <property type="component" value="Unassembled WGS sequence"/>
</dbReference>
<reference evidence="1 2" key="1">
    <citation type="journal article" date="2018" name="Sci. Data">
        <title>The draft genome sequence of cork oak.</title>
        <authorList>
            <person name="Ramos A.M."/>
            <person name="Usie A."/>
            <person name="Barbosa P."/>
            <person name="Barros P.M."/>
            <person name="Capote T."/>
            <person name="Chaves I."/>
            <person name="Simoes F."/>
            <person name="Abreu I."/>
            <person name="Carrasquinho I."/>
            <person name="Faro C."/>
            <person name="Guimaraes J.B."/>
            <person name="Mendonca D."/>
            <person name="Nobrega F."/>
            <person name="Rodrigues L."/>
            <person name="Saibo N.J.M."/>
            <person name="Varela M.C."/>
            <person name="Egas C."/>
            <person name="Matos J."/>
            <person name="Miguel C.M."/>
            <person name="Oliveira M.M."/>
            <person name="Ricardo C.P."/>
            <person name="Goncalves S."/>
        </authorList>
    </citation>
    <scope>NUCLEOTIDE SEQUENCE [LARGE SCALE GENOMIC DNA]</scope>
    <source>
        <strain evidence="2">cv. HL8</strain>
    </source>
</reference>
<keyword evidence="2" id="KW-1185">Reference proteome</keyword>